<dbReference type="EMBL" id="JANIGO010000001">
    <property type="protein sequence ID" value="MCQ8895548.1"/>
    <property type="molecule type" value="Genomic_DNA"/>
</dbReference>
<evidence type="ECO:0000256" key="4">
    <source>
        <dbReference type="ARBA" id="ARBA00022692"/>
    </source>
</evidence>
<evidence type="ECO:0000256" key="7">
    <source>
        <dbReference type="SAM" id="Phobius"/>
    </source>
</evidence>
<comment type="caution">
    <text evidence="8">The sequence shown here is derived from an EMBL/GenBank/DDBJ whole genome shotgun (WGS) entry which is preliminary data.</text>
</comment>
<proteinExistence type="inferred from homology"/>
<protein>
    <submittedName>
        <fullName evidence="8">Flagellar biosynthetic protein FliR</fullName>
    </submittedName>
</protein>
<gene>
    <name evidence="8" type="ORF">NQT62_03715</name>
</gene>
<keyword evidence="9" id="KW-1185">Reference proteome</keyword>
<sequence>MLQELNSQTGAIGDLIAAIMWFMPRTMVFIGFIPLFSKNYSSTMSRIAIASALSFVPAQFYFHIAGHVFNQPGILVLTAFSEACLGLFMGLTLSLPYHALMTLGALADVYRGATFAAMSSPVQSEEVLPAQELMGYFYMILFVSGPMLILSITALYQSFIVMPPGMIHSDSLSQWGDGLIRLFANFFSLALLLSAPLLIVTMLSELAMSVISAFAPNLQVYSLQYALRSLIVIAVLYLVLEYASDEMIRSFNIQLQWLNKSLAGV</sequence>
<dbReference type="PANTHER" id="PTHR30065">
    <property type="entry name" value="FLAGELLAR BIOSYNTHETIC PROTEIN FLIR"/>
    <property type="match status" value="1"/>
</dbReference>
<keyword evidence="5 7" id="KW-1133">Transmembrane helix</keyword>
<organism evidence="8 9">
    <name type="scientific">Limnobacter humi</name>
    <dbReference type="NCBI Taxonomy" id="1778671"/>
    <lineage>
        <taxon>Bacteria</taxon>
        <taxon>Pseudomonadati</taxon>
        <taxon>Pseudomonadota</taxon>
        <taxon>Betaproteobacteria</taxon>
        <taxon>Burkholderiales</taxon>
        <taxon>Burkholderiaceae</taxon>
        <taxon>Limnobacter</taxon>
    </lineage>
</organism>
<evidence type="ECO:0000256" key="5">
    <source>
        <dbReference type="ARBA" id="ARBA00022989"/>
    </source>
</evidence>
<evidence type="ECO:0000313" key="9">
    <source>
        <dbReference type="Proteomes" id="UP001204142"/>
    </source>
</evidence>
<evidence type="ECO:0000256" key="1">
    <source>
        <dbReference type="ARBA" id="ARBA00004651"/>
    </source>
</evidence>
<feature type="transmembrane region" description="Helical" evidence="7">
    <location>
        <begin position="223"/>
        <end position="240"/>
    </location>
</feature>
<comment type="similarity">
    <text evidence="2">Belongs to the FliR/MopE/SpaR family.</text>
</comment>
<dbReference type="PRINTS" id="PR00953">
    <property type="entry name" value="TYPE3IMRPROT"/>
</dbReference>
<dbReference type="Proteomes" id="UP001204142">
    <property type="component" value="Unassembled WGS sequence"/>
</dbReference>
<evidence type="ECO:0000256" key="3">
    <source>
        <dbReference type="ARBA" id="ARBA00022475"/>
    </source>
</evidence>
<keyword evidence="4 7" id="KW-0812">Transmembrane</keyword>
<evidence type="ECO:0000313" key="8">
    <source>
        <dbReference type="EMBL" id="MCQ8895548.1"/>
    </source>
</evidence>
<evidence type="ECO:0000256" key="6">
    <source>
        <dbReference type="ARBA" id="ARBA00023136"/>
    </source>
</evidence>
<keyword evidence="8" id="KW-0282">Flagellum</keyword>
<keyword evidence="8" id="KW-0969">Cilium</keyword>
<name>A0ABT1WDF1_9BURK</name>
<accession>A0ABT1WDF1</accession>
<keyword evidence="8" id="KW-0966">Cell projection</keyword>
<comment type="subcellular location">
    <subcellularLocation>
        <location evidence="1">Cell membrane</location>
        <topology evidence="1">Multi-pass membrane protein</topology>
    </subcellularLocation>
</comment>
<keyword evidence="3" id="KW-1003">Cell membrane</keyword>
<keyword evidence="6 7" id="KW-0472">Membrane</keyword>
<feature type="transmembrane region" description="Helical" evidence="7">
    <location>
        <begin position="136"/>
        <end position="161"/>
    </location>
</feature>
<dbReference type="InterPro" id="IPR002010">
    <property type="entry name" value="T3SS_IM_R"/>
</dbReference>
<feature type="transmembrane region" description="Helical" evidence="7">
    <location>
        <begin position="74"/>
        <end position="97"/>
    </location>
</feature>
<evidence type="ECO:0000256" key="2">
    <source>
        <dbReference type="ARBA" id="ARBA00009772"/>
    </source>
</evidence>
<dbReference type="RefSeq" id="WP_256763228.1">
    <property type="nucleotide sequence ID" value="NZ_JANIGO010000001.1"/>
</dbReference>
<reference evidence="8 9" key="1">
    <citation type="submission" date="2022-07" db="EMBL/GenBank/DDBJ databases">
        <authorList>
            <person name="Xamxidin M."/>
            <person name="Wu M."/>
        </authorList>
    </citation>
    <scope>NUCLEOTIDE SEQUENCE [LARGE SCALE GENOMIC DNA]</scope>
    <source>
        <strain evidence="8 9">NBRC 111650</strain>
    </source>
</reference>
<feature type="transmembrane region" description="Helical" evidence="7">
    <location>
        <begin position="182"/>
        <end position="203"/>
    </location>
</feature>
<dbReference type="PANTHER" id="PTHR30065:SF1">
    <property type="entry name" value="SURFACE PRESENTATION OF ANTIGENS PROTEIN SPAR"/>
    <property type="match status" value="1"/>
</dbReference>
<dbReference type="Pfam" id="PF01311">
    <property type="entry name" value="Bac_export_1"/>
    <property type="match status" value="1"/>
</dbReference>
<feature type="transmembrane region" description="Helical" evidence="7">
    <location>
        <begin position="12"/>
        <end position="37"/>
    </location>
</feature>